<evidence type="ECO:0000256" key="3">
    <source>
        <dbReference type="ARBA" id="ARBA00020552"/>
    </source>
</evidence>
<proteinExistence type="inferred from homology"/>
<organism evidence="8 9">
    <name type="scientific">Aureimonas glaciei</name>
    <dbReference type="NCBI Taxonomy" id="1776957"/>
    <lineage>
        <taxon>Bacteria</taxon>
        <taxon>Pseudomonadati</taxon>
        <taxon>Pseudomonadota</taxon>
        <taxon>Alphaproteobacteria</taxon>
        <taxon>Hyphomicrobiales</taxon>
        <taxon>Aurantimonadaceae</taxon>
        <taxon>Aureimonas</taxon>
    </lineage>
</organism>
<evidence type="ECO:0000256" key="5">
    <source>
        <dbReference type="ARBA" id="ARBA00022734"/>
    </source>
</evidence>
<dbReference type="GO" id="GO:0030246">
    <property type="term" value="F:carbohydrate binding"/>
    <property type="evidence" value="ECO:0007669"/>
    <property type="project" value="UniProtKB-KW"/>
</dbReference>
<gene>
    <name evidence="8" type="ORF">GCM10011335_34520</name>
</gene>
<feature type="compositionally biased region" description="Basic residues" evidence="7">
    <location>
        <begin position="54"/>
        <end position="68"/>
    </location>
</feature>
<keyword evidence="4" id="KW-1003">Cell membrane</keyword>
<evidence type="ECO:0000256" key="6">
    <source>
        <dbReference type="ARBA" id="ARBA00025321"/>
    </source>
</evidence>
<keyword evidence="5" id="KW-0430">Lectin</keyword>
<comment type="similarity">
    <text evidence="2">Belongs to the BA14k family.</text>
</comment>
<feature type="compositionally biased region" description="Basic and acidic residues" evidence="7">
    <location>
        <begin position="132"/>
        <end position="147"/>
    </location>
</feature>
<feature type="region of interest" description="Disordered" evidence="7">
    <location>
        <begin position="35"/>
        <end position="95"/>
    </location>
</feature>
<evidence type="ECO:0000313" key="9">
    <source>
        <dbReference type="Proteomes" id="UP000613160"/>
    </source>
</evidence>
<reference evidence="8" key="1">
    <citation type="journal article" date="2014" name="Int. J. Syst. Evol. Microbiol.">
        <title>Complete genome sequence of Corynebacterium casei LMG S-19264T (=DSM 44701T), isolated from a smear-ripened cheese.</title>
        <authorList>
            <consortium name="US DOE Joint Genome Institute (JGI-PGF)"/>
            <person name="Walter F."/>
            <person name="Albersmeier A."/>
            <person name="Kalinowski J."/>
            <person name="Ruckert C."/>
        </authorList>
    </citation>
    <scope>NUCLEOTIDE SEQUENCE</scope>
    <source>
        <strain evidence="8">CGMCC 1.15493</strain>
    </source>
</reference>
<evidence type="ECO:0000256" key="7">
    <source>
        <dbReference type="SAM" id="MobiDB-lite"/>
    </source>
</evidence>
<feature type="compositionally biased region" description="Basic and acidic residues" evidence="7">
    <location>
        <begin position="76"/>
        <end position="85"/>
    </location>
</feature>
<accession>A0A917DD82</accession>
<evidence type="ECO:0000313" key="8">
    <source>
        <dbReference type="EMBL" id="GGD28431.1"/>
    </source>
</evidence>
<dbReference type="PROSITE" id="PS51257">
    <property type="entry name" value="PROKAR_LIPOPROTEIN"/>
    <property type="match status" value="1"/>
</dbReference>
<evidence type="ECO:0000256" key="2">
    <source>
        <dbReference type="ARBA" id="ARBA00010270"/>
    </source>
</evidence>
<evidence type="ECO:0000256" key="1">
    <source>
        <dbReference type="ARBA" id="ARBA00004167"/>
    </source>
</evidence>
<dbReference type="Pfam" id="PF07886">
    <property type="entry name" value="BA14K"/>
    <property type="match status" value="1"/>
</dbReference>
<dbReference type="InterPro" id="IPR012413">
    <property type="entry name" value="BA14K"/>
</dbReference>
<protein>
    <recommendedName>
        <fullName evidence="3">Lectin-like protein BA14k</fullName>
    </recommendedName>
</protein>
<keyword evidence="4" id="KW-0472">Membrane</keyword>
<dbReference type="RefSeq" id="WP_188853000.1">
    <property type="nucleotide sequence ID" value="NZ_BMJJ01000008.1"/>
</dbReference>
<evidence type="ECO:0000256" key="4">
    <source>
        <dbReference type="ARBA" id="ARBA00022475"/>
    </source>
</evidence>
<reference evidence="8" key="2">
    <citation type="submission" date="2020-09" db="EMBL/GenBank/DDBJ databases">
        <authorList>
            <person name="Sun Q."/>
            <person name="Zhou Y."/>
        </authorList>
    </citation>
    <scope>NUCLEOTIDE SEQUENCE</scope>
    <source>
        <strain evidence="8">CGMCC 1.15493</strain>
    </source>
</reference>
<keyword evidence="9" id="KW-1185">Reference proteome</keyword>
<comment type="caution">
    <text evidence="8">The sequence shown here is derived from an EMBL/GenBank/DDBJ whole genome shotgun (WGS) entry which is preliminary data.</text>
</comment>
<dbReference type="Proteomes" id="UP000613160">
    <property type="component" value="Unassembled WGS sequence"/>
</dbReference>
<dbReference type="EMBL" id="BMJJ01000008">
    <property type="protein sequence ID" value="GGD28431.1"/>
    <property type="molecule type" value="Genomic_DNA"/>
</dbReference>
<dbReference type="AlphaFoldDB" id="A0A917DD82"/>
<dbReference type="GO" id="GO:0016020">
    <property type="term" value="C:membrane"/>
    <property type="evidence" value="ECO:0007669"/>
    <property type="project" value="UniProtKB-SubCell"/>
</dbReference>
<name>A0A917DD82_9HYPH</name>
<sequence>MRPHRLHPIALLLLACLFGFFGGYVNEAFARDGGARASSHHRGADYRGLPYRGHAARHGQARGRHHADGRRGASGYRRDNGSRDRSGHRRDWHHPFAYQNGSNAWHHDRSYRRDGFAHRDRGWRDRETRFRDHDRRRGRHDRDDYRRGQGRPYTPLPRYDHQYGTEIAPVHRSWNSSSRTVDDDSFIYLGDGPFSETSSFSTAGIYPSGPKWIDVSTDRLDRRSAGRNGIDVAYVGGSKIIRVGPGYSASRHRRHDLQPWSNAWLRHCSASYRSFDPALGTYVAKGGRVRFCNP</sequence>
<comment type="subcellular location">
    <subcellularLocation>
        <location evidence="1">Membrane</location>
        <topology evidence="1">Single-pass membrane protein</topology>
    </subcellularLocation>
</comment>
<comment type="function">
    <text evidence="6">Has immunoglobulin-binding and hemagglutination properties, and can bind to mannose. Essential for virulence. May be involved in LPS biosynthesis or polysaccharide transport.</text>
</comment>
<feature type="region of interest" description="Disordered" evidence="7">
    <location>
        <begin position="132"/>
        <end position="160"/>
    </location>
</feature>